<feature type="region of interest" description="Disordered" evidence="1">
    <location>
        <begin position="41"/>
        <end position="71"/>
    </location>
</feature>
<dbReference type="GO" id="GO:0016209">
    <property type="term" value="F:antioxidant activity"/>
    <property type="evidence" value="ECO:0007669"/>
    <property type="project" value="InterPro"/>
</dbReference>
<evidence type="ECO:0000256" key="2">
    <source>
        <dbReference type="SAM" id="Phobius"/>
    </source>
</evidence>
<dbReference type="PROSITE" id="PS51352">
    <property type="entry name" value="THIOREDOXIN_2"/>
    <property type="match status" value="1"/>
</dbReference>
<evidence type="ECO:0000313" key="5">
    <source>
        <dbReference type="Proteomes" id="UP000470875"/>
    </source>
</evidence>
<organism evidence="4 5">
    <name type="scientific">Scrofimicrobium canadense</name>
    <dbReference type="NCBI Taxonomy" id="2652290"/>
    <lineage>
        <taxon>Bacteria</taxon>
        <taxon>Bacillati</taxon>
        <taxon>Actinomycetota</taxon>
        <taxon>Actinomycetes</taxon>
        <taxon>Actinomycetales</taxon>
        <taxon>Actinomycetaceae</taxon>
        <taxon>Scrofimicrobium</taxon>
    </lineage>
</organism>
<dbReference type="Gene3D" id="3.40.30.10">
    <property type="entry name" value="Glutaredoxin"/>
    <property type="match status" value="1"/>
</dbReference>
<reference evidence="4 5" key="1">
    <citation type="submission" date="2019-08" db="EMBL/GenBank/DDBJ databases">
        <title>In-depth cultivation of the pig gut microbiome towards novel bacterial diversity and tailored functional studies.</title>
        <authorList>
            <person name="Wylensek D."/>
            <person name="Hitch T.C.A."/>
            <person name="Clavel T."/>
        </authorList>
    </citation>
    <scope>NUCLEOTIDE SEQUENCE [LARGE SCALE GENOMIC DNA]</scope>
    <source>
        <strain evidence="4 5">WB03_NA08</strain>
    </source>
</reference>
<protein>
    <submittedName>
        <fullName evidence="4">TlpA family protein disulfide reductase</fullName>
    </submittedName>
</protein>
<dbReference type="PANTHER" id="PTHR42852:SF1">
    <property type="entry name" value="THIOREDOXIN-LIKE PROTEIN YNEN"/>
    <property type="match status" value="1"/>
</dbReference>
<keyword evidence="2" id="KW-0472">Membrane</keyword>
<proteinExistence type="predicted"/>
<sequence length="206" mass="22398">MGEKESFRNSTVTNVVVLVIAAVVILGLIWWSRGGFSNSSGTSGGAGVTSTQASQVEISDSSGPAPKVGEQVPDFTARTLQGEEISIAQREGRPLWLVFNATWCANCRAEMPDLQEMYQRYGDSIDIITVFVGESEDTVGNYAQQLDLTFPIVVDRQSELASLYRNAAVPSHYFVTADGLLTDVNIGALPESEMRRRVEAMVEKVS</sequence>
<dbReference type="GO" id="GO:0016491">
    <property type="term" value="F:oxidoreductase activity"/>
    <property type="evidence" value="ECO:0007669"/>
    <property type="project" value="InterPro"/>
</dbReference>
<dbReference type="SUPFAM" id="SSF52833">
    <property type="entry name" value="Thioredoxin-like"/>
    <property type="match status" value="1"/>
</dbReference>
<dbReference type="InterPro" id="IPR013766">
    <property type="entry name" value="Thioredoxin_domain"/>
</dbReference>
<feature type="compositionally biased region" description="Polar residues" evidence="1">
    <location>
        <begin position="52"/>
        <end position="62"/>
    </location>
</feature>
<dbReference type="InterPro" id="IPR036249">
    <property type="entry name" value="Thioredoxin-like_sf"/>
</dbReference>
<dbReference type="InterPro" id="IPR000866">
    <property type="entry name" value="AhpC/TSA"/>
</dbReference>
<dbReference type="RefSeq" id="WP_154544115.1">
    <property type="nucleotide sequence ID" value="NZ_VULO01000005.1"/>
</dbReference>
<accession>A0A6N7W6N6</accession>
<feature type="transmembrane region" description="Helical" evidence="2">
    <location>
        <begin position="12"/>
        <end position="31"/>
    </location>
</feature>
<keyword evidence="5" id="KW-1185">Reference proteome</keyword>
<dbReference type="PANTHER" id="PTHR42852">
    <property type="entry name" value="THIOL:DISULFIDE INTERCHANGE PROTEIN DSBE"/>
    <property type="match status" value="1"/>
</dbReference>
<dbReference type="EMBL" id="VULO01000005">
    <property type="protein sequence ID" value="MSS84082.1"/>
    <property type="molecule type" value="Genomic_DNA"/>
</dbReference>
<gene>
    <name evidence="4" type="ORF">FYJ24_04735</name>
</gene>
<keyword evidence="2" id="KW-0812">Transmembrane</keyword>
<evidence type="ECO:0000313" key="4">
    <source>
        <dbReference type="EMBL" id="MSS84082.1"/>
    </source>
</evidence>
<keyword evidence="2" id="KW-1133">Transmembrane helix</keyword>
<comment type="caution">
    <text evidence="4">The sequence shown here is derived from an EMBL/GenBank/DDBJ whole genome shotgun (WGS) entry which is preliminary data.</text>
</comment>
<evidence type="ECO:0000259" key="3">
    <source>
        <dbReference type="PROSITE" id="PS51352"/>
    </source>
</evidence>
<evidence type="ECO:0000256" key="1">
    <source>
        <dbReference type="SAM" id="MobiDB-lite"/>
    </source>
</evidence>
<feature type="domain" description="Thioredoxin" evidence="3">
    <location>
        <begin position="66"/>
        <end position="203"/>
    </location>
</feature>
<name>A0A6N7W6N6_9ACTO</name>
<dbReference type="Proteomes" id="UP000470875">
    <property type="component" value="Unassembled WGS sequence"/>
</dbReference>
<dbReference type="AlphaFoldDB" id="A0A6N7W6N6"/>
<dbReference type="Pfam" id="PF00578">
    <property type="entry name" value="AhpC-TSA"/>
    <property type="match status" value="1"/>
</dbReference>
<dbReference type="InterPro" id="IPR050553">
    <property type="entry name" value="Thioredoxin_ResA/DsbE_sf"/>
</dbReference>
<dbReference type="CDD" id="cd02966">
    <property type="entry name" value="TlpA_like_family"/>
    <property type="match status" value="1"/>
</dbReference>